<evidence type="ECO:0000256" key="1">
    <source>
        <dbReference type="SAM" id="MobiDB-lite"/>
    </source>
</evidence>
<dbReference type="Gene3D" id="2.160.20.120">
    <property type="match status" value="1"/>
</dbReference>
<evidence type="ECO:0000256" key="2">
    <source>
        <dbReference type="SAM" id="SignalP"/>
    </source>
</evidence>
<dbReference type="RefSeq" id="WP_105000387.1">
    <property type="nucleotide sequence ID" value="NZ_MQVX01000001.1"/>
</dbReference>
<dbReference type="Pfam" id="PF10988">
    <property type="entry name" value="DUF2807"/>
    <property type="match status" value="1"/>
</dbReference>
<proteinExistence type="predicted"/>
<evidence type="ECO:0000259" key="3">
    <source>
        <dbReference type="Pfam" id="PF10988"/>
    </source>
</evidence>
<organism evidence="4 5">
    <name type="scientific">Aureicoccus marinus</name>
    <dbReference type="NCBI Taxonomy" id="754435"/>
    <lineage>
        <taxon>Bacteria</taxon>
        <taxon>Pseudomonadati</taxon>
        <taxon>Bacteroidota</taxon>
        <taxon>Flavobacteriia</taxon>
        <taxon>Flavobacteriales</taxon>
        <taxon>Flavobacteriaceae</taxon>
        <taxon>Aureicoccus</taxon>
    </lineage>
</organism>
<evidence type="ECO:0000313" key="4">
    <source>
        <dbReference type="EMBL" id="PQJ14751.1"/>
    </source>
</evidence>
<feature type="domain" description="Putative auto-transporter adhesin head GIN" evidence="3">
    <location>
        <begin position="46"/>
        <end position="225"/>
    </location>
</feature>
<dbReference type="AlphaFoldDB" id="A0A2S7T5A2"/>
<sequence length="240" mass="24595">MKTIVKGLAVVLLALTTASCAFDVNFGAGKAGNGVVAEQTRTVSEEFTKVSASEGLDVYVAQGTDFEIRVEADENIIDLIATDISNGKLRVHTKENIGNATKNIYITMPAVSALASSSGADLEVKGTIQADEIELDASSGSDLIASIQAKSVEVDSSSGAMIQITGEASELSADASSGSNIRAQDFETKNCTASASSGADVRIFVTESLTANASSGGNIAYKGEPKVSQSNSVSGNVSKI</sequence>
<dbReference type="PROSITE" id="PS51257">
    <property type="entry name" value="PROKAR_LIPOPROTEIN"/>
    <property type="match status" value="1"/>
</dbReference>
<feature type="region of interest" description="Disordered" evidence="1">
    <location>
        <begin position="221"/>
        <end position="240"/>
    </location>
</feature>
<protein>
    <submittedName>
        <fullName evidence="4">DUF2807 domain-containing protein</fullName>
    </submittedName>
</protein>
<keyword evidence="2" id="KW-0732">Signal</keyword>
<gene>
    <name evidence="4" type="ORF">BST99_02440</name>
</gene>
<feature type="signal peptide" evidence="2">
    <location>
        <begin position="1"/>
        <end position="21"/>
    </location>
</feature>
<comment type="caution">
    <text evidence="4">The sequence shown here is derived from an EMBL/GenBank/DDBJ whole genome shotgun (WGS) entry which is preliminary data.</text>
</comment>
<feature type="compositionally biased region" description="Low complexity" evidence="1">
    <location>
        <begin position="227"/>
        <end position="240"/>
    </location>
</feature>
<name>A0A2S7T5A2_9FLAO</name>
<evidence type="ECO:0000313" key="5">
    <source>
        <dbReference type="Proteomes" id="UP000239366"/>
    </source>
</evidence>
<keyword evidence="5" id="KW-1185">Reference proteome</keyword>
<accession>A0A2S7T5A2</accession>
<dbReference type="Proteomes" id="UP000239366">
    <property type="component" value="Unassembled WGS sequence"/>
</dbReference>
<dbReference type="EMBL" id="MQVX01000001">
    <property type="protein sequence ID" value="PQJ14751.1"/>
    <property type="molecule type" value="Genomic_DNA"/>
</dbReference>
<reference evidence="5" key="1">
    <citation type="submission" date="2016-11" db="EMBL/GenBank/DDBJ databases">
        <title>Trade-off between light-utilization and light-protection in marine flavobacteria.</title>
        <authorList>
            <person name="Kumagai Y."/>
            <person name="Yoshizawa S."/>
            <person name="Kogure K."/>
        </authorList>
    </citation>
    <scope>NUCLEOTIDE SEQUENCE [LARGE SCALE GENOMIC DNA]</scope>
    <source>
        <strain evidence="5">SG-18</strain>
    </source>
</reference>
<dbReference type="OrthoDB" id="942536at2"/>
<dbReference type="InterPro" id="IPR021255">
    <property type="entry name" value="DUF2807"/>
</dbReference>
<feature type="chain" id="PRO_5015547806" evidence="2">
    <location>
        <begin position="22"/>
        <end position="240"/>
    </location>
</feature>